<name>A0A4S4K4J1_9AGAM</name>
<proteinExistence type="predicted"/>
<gene>
    <name evidence="1" type="ORF">EW145_g8634</name>
</gene>
<sequence>MTQYVKLFSVRSSSTGGLEGSERELALEKTNLKLAKESIARSSETGYEKVSRVAQGVQNDVCQRTRGGEADDMKALSVEYSVAKDVSYICTPLAHLTKGSDGQ</sequence>
<dbReference type="AlphaFoldDB" id="A0A4S4K4J1"/>
<dbReference type="Proteomes" id="UP000308199">
    <property type="component" value="Unassembled WGS sequence"/>
</dbReference>
<reference evidence="1 2" key="1">
    <citation type="submission" date="2019-02" db="EMBL/GenBank/DDBJ databases">
        <title>Genome sequencing of the rare red list fungi Phellinidium pouzarii.</title>
        <authorList>
            <person name="Buettner E."/>
            <person name="Kellner H."/>
        </authorList>
    </citation>
    <scope>NUCLEOTIDE SEQUENCE [LARGE SCALE GENOMIC DNA]</scope>
    <source>
        <strain evidence="1 2">DSM 108285</strain>
    </source>
</reference>
<evidence type="ECO:0000313" key="2">
    <source>
        <dbReference type="Proteomes" id="UP000308199"/>
    </source>
</evidence>
<evidence type="ECO:0000313" key="1">
    <source>
        <dbReference type="EMBL" id="THG92656.1"/>
    </source>
</evidence>
<keyword evidence="2" id="KW-1185">Reference proteome</keyword>
<accession>A0A4S4K4J1</accession>
<comment type="caution">
    <text evidence="1">The sequence shown here is derived from an EMBL/GenBank/DDBJ whole genome shotgun (WGS) entry which is preliminary data.</text>
</comment>
<organism evidence="1 2">
    <name type="scientific">Phellinidium pouzarii</name>
    <dbReference type="NCBI Taxonomy" id="167371"/>
    <lineage>
        <taxon>Eukaryota</taxon>
        <taxon>Fungi</taxon>
        <taxon>Dikarya</taxon>
        <taxon>Basidiomycota</taxon>
        <taxon>Agaricomycotina</taxon>
        <taxon>Agaricomycetes</taxon>
        <taxon>Hymenochaetales</taxon>
        <taxon>Hymenochaetaceae</taxon>
        <taxon>Phellinidium</taxon>
    </lineage>
</organism>
<protein>
    <submittedName>
        <fullName evidence="1">Uncharacterized protein</fullName>
    </submittedName>
</protein>
<dbReference type="EMBL" id="SGPK01001616">
    <property type="protein sequence ID" value="THG92656.1"/>
    <property type="molecule type" value="Genomic_DNA"/>
</dbReference>